<dbReference type="GO" id="GO:0043799">
    <property type="term" value="F:glycine oxidase activity"/>
    <property type="evidence" value="ECO:0007669"/>
    <property type="project" value="UniProtKB-EC"/>
</dbReference>
<dbReference type="RefSeq" id="WP_171157124.1">
    <property type="nucleotide sequence ID" value="NZ_CP053189.1"/>
</dbReference>
<name>A0A6M4PRU4_9ACTN</name>
<evidence type="ECO:0000256" key="6">
    <source>
        <dbReference type="SAM" id="MobiDB-lite"/>
    </source>
</evidence>
<gene>
    <name evidence="8" type="primary">thiO</name>
    <name evidence="8" type="ORF">HKX69_25395</name>
</gene>
<dbReference type="InterPro" id="IPR012727">
    <property type="entry name" value="Gly_oxidase_ThiO"/>
</dbReference>
<dbReference type="Gene3D" id="3.30.9.10">
    <property type="entry name" value="D-Amino Acid Oxidase, subunit A, domain 2"/>
    <property type="match status" value="1"/>
</dbReference>
<accession>A0A6M4PRU4</accession>
<dbReference type="InterPro" id="IPR006076">
    <property type="entry name" value="FAD-dep_OxRdtase"/>
</dbReference>
<evidence type="ECO:0000256" key="5">
    <source>
        <dbReference type="ARBA" id="ARBA00050018"/>
    </source>
</evidence>
<dbReference type="GO" id="GO:0009228">
    <property type="term" value="P:thiamine biosynthetic process"/>
    <property type="evidence" value="ECO:0007669"/>
    <property type="project" value="UniProtKB-KW"/>
</dbReference>
<dbReference type="InterPro" id="IPR036188">
    <property type="entry name" value="FAD/NAD-bd_sf"/>
</dbReference>
<sequence>MSSRTSDVLVIGGGIIGLVTAWRAAQRGLATALVDPAPGGGAAQVAAGMLAAVTELHYGEETLLALNLESARRYPAFAAELTELTGHDLGYRRCGTLAVALDADDRAHLRELHLLQQRSGLGSEWLSGRECRRLEPMLAPGVRGGLRVDGDHQIDPRRLAAALVAACERAGVVFHRAWAQRLDVVRDRATGVTTADGTALRADRVVLAAGSLSGRLAGVPDELLPPVRPVKGQVLRLTVPRRYAPFLSRTVRAVVRGSQVYLVPRENGELVVGATSEELGWDTTVTAGGVYELLRDAHELVPGITELPLTETRAGLRPGSPDNAPLLGPSGLPGLLLATGHYRNGVLLTPVTGDVLAHALVTGELPEEARPFTPRRFGAAPGEAAGRAGARQEHGKTTREEVEQPV</sequence>
<evidence type="ECO:0000256" key="1">
    <source>
        <dbReference type="ARBA" id="ARBA00004948"/>
    </source>
</evidence>
<dbReference type="Gene3D" id="3.50.50.60">
    <property type="entry name" value="FAD/NAD(P)-binding domain"/>
    <property type="match status" value="1"/>
</dbReference>
<dbReference type="GO" id="GO:0005737">
    <property type="term" value="C:cytoplasm"/>
    <property type="evidence" value="ECO:0007669"/>
    <property type="project" value="TreeGrafter"/>
</dbReference>
<feature type="compositionally biased region" description="Basic and acidic residues" evidence="6">
    <location>
        <begin position="390"/>
        <end position="406"/>
    </location>
</feature>
<evidence type="ECO:0000313" key="8">
    <source>
        <dbReference type="EMBL" id="QJS12406.1"/>
    </source>
</evidence>
<dbReference type="GO" id="GO:0009229">
    <property type="term" value="P:thiamine diphosphate biosynthetic process"/>
    <property type="evidence" value="ECO:0007669"/>
    <property type="project" value="UniProtKB-UniPathway"/>
</dbReference>
<dbReference type="PANTHER" id="PTHR13847:SF289">
    <property type="entry name" value="GLYCINE OXIDASE"/>
    <property type="match status" value="1"/>
</dbReference>
<comment type="pathway">
    <text evidence="1">Cofactor biosynthesis; thiamine diphosphate biosynthesis.</text>
</comment>
<dbReference type="KEGG" id="sarg:HKX69_25395"/>
<keyword evidence="9" id="KW-1185">Reference proteome</keyword>
<dbReference type="EC" id="1.4.3.19" evidence="5"/>
<keyword evidence="2" id="KW-0784">Thiamine biosynthesis</keyword>
<evidence type="ECO:0000256" key="2">
    <source>
        <dbReference type="ARBA" id="ARBA00022977"/>
    </source>
</evidence>
<organism evidence="8 9">
    <name type="scientific">Streptomyces argyrophylli</name>
    <dbReference type="NCBI Taxonomy" id="2726118"/>
    <lineage>
        <taxon>Bacteria</taxon>
        <taxon>Bacillati</taxon>
        <taxon>Actinomycetota</taxon>
        <taxon>Actinomycetes</taxon>
        <taxon>Kitasatosporales</taxon>
        <taxon>Streptomycetaceae</taxon>
        <taxon>Streptomyces</taxon>
    </lineage>
</organism>
<dbReference type="EMBL" id="CP053189">
    <property type="protein sequence ID" value="QJS12406.1"/>
    <property type="molecule type" value="Genomic_DNA"/>
</dbReference>
<dbReference type="PANTHER" id="PTHR13847">
    <property type="entry name" value="SARCOSINE DEHYDROGENASE-RELATED"/>
    <property type="match status" value="1"/>
</dbReference>
<comment type="catalytic activity">
    <reaction evidence="4">
        <text>glycine + O2 + H2O = glyoxylate + H2O2 + NH4(+)</text>
        <dbReference type="Rhea" id="RHEA:11532"/>
        <dbReference type="ChEBI" id="CHEBI:15377"/>
        <dbReference type="ChEBI" id="CHEBI:15379"/>
        <dbReference type="ChEBI" id="CHEBI:16240"/>
        <dbReference type="ChEBI" id="CHEBI:28938"/>
        <dbReference type="ChEBI" id="CHEBI:36655"/>
        <dbReference type="ChEBI" id="CHEBI:57305"/>
        <dbReference type="EC" id="1.4.3.19"/>
    </reaction>
</comment>
<reference evidence="8 9" key="1">
    <citation type="submission" date="2020-05" db="EMBL/GenBank/DDBJ databases">
        <authorList>
            <person name="Li K."/>
        </authorList>
    </citation>
    <scope>NUCLEOTIDE SEQUENCE [LARGE SCALE GENOMIC DNA]</scope>
    <source>
        <strain evidence="9">jing01</strain>
    </source>
</reference>
<dbReference type="Pfam" id="PF01266">
    <property type="entry name" value="DAO"/>
    <property type="match status" value="1"/>
</dbReference>
<dbReference type="Proteomes" id="UP000502641">
    <property type="component" value="Chromosome"/>
</dbReference>
<dbReference type="GO" id="GO:0050660">
    <property type="term" value="F:flavin adenine dinucleotide binding"/>
    <property type="evidence" value="ECO:0007669"/>
    <property type="project" value="InterPro"/>
</dbReference>
<evidence type="ECO:0000259" key="7">
    <source>
        <dbReference type="Pfam" id="PF01266"/>
    </source>
</evidence>
<dbReference type="AlphaFoldDB" id="A0A6M4PRU4"/>
<evidence type="ECO:0000256" key="4">
    <source>
        <dbReference type="ARBA" id="ARBA00049872"/>
    </source>
</evidence>
<feature type="region of interest" description="Disordered" evidence="6">
    <location>
        <begin position="371"/>
        <end position="406"/>
    </location>
</feature>
<evidence type="ECO:0000313" key="9">
    <source>
        <dbReference type="Proteomes" id="UP000502641"/>
    </source>
</evidence>
<proteinExistence type="predicted"/>
<dbReference type="SUPFAM" id="SSF54373">
    <property type="entry name" value="FAD-linked reductases, C-terminal domain"/>
    <property type="match status" value="1"/>
</dbReference>
<dbReference type="NCBIfam" id="TIGR02352">
    <property type="entry name" value="thiamin_ThiO"/>
    <property type="match status" value="1"/>
</dbReference>
<dbReference type="UniPathway" id="UPA00060"/>
<feature type="compositionally biased region" description="Low complexity" evidence="6">
    <location>
        <begin position="375"/>
        <end position="389"/>
    </location>
</feature>
<feature type="domain" description="FAD dependent oxidoreductase" evidence="7">
    <location>
        <begin position="7"/>
        <end position="358"/>
    </location>
</feature>
<keyword evidence="3 8" id="KW-0560">Oxidoreductase</keyword>
<protein>
    <recommendedName>
        <fullName evidence="5">glycine oxidase</fullName>
        <ecNumber evidence="5">1.4.3.19</ecNumber>
    </recommendedName>
</protein>
<evidence type="ECO:0000256" key="3">
    <source>
        <dbReference type="ARBA" id="ARBA00023002"/>
    </source>
</evidence>
<dbReference type="SUPFAM" id="SSF51905">
    <property type="entry name" value="FAD/NAD(P)-binding domain"/>
    <property type="match status" value="1"/>
</dbReference>
<dbReference type="FunFam" id="3.30.9.10:FF:000003">
    <property type="entry name" value="Glycine oxidase ThiO"/>
    <property type="match status" value="1"/>
</dbReference>